<dbReference type="GO" id="GO:0005975">
    <property type="term" value="P:carbohydrate metabolic process"/>
    <property type="evidence" value="ECO:0007669"/>
    <property type="project" value="InterPro"/>
</dbReference>
<keyword evidence="3" id="KW-0326">Glycosidase</keyword>
<comment type="caution">
    <text evidence="7">The sequence shown here is derived from an EMBL/GenBank/DDBJ whole genome shotgun (WGS) entry which is preliminary data.</text>
</comment>
<keyword evidence="2 7" id="KW-0378">Hydrolase</keyword>
<dbReference type="PRINTS" id="PR00132">
    <property type="entry name" value="GLHYDRLASE2"/>
</dbReference>
<evidence type="ECO:0000256" key="3">
    <source>
        <dbReference type="ARBA" id="ARBA00023295"/>
    </source>
</evidence>
<gene>
    <name evidence="7" type="ORF">IAB90_05485</name>
</gene>
<dbReference type="PANTHER" id="PTHR42732">
    <property type="entry name" value="BETA-GALACTOSIDASE"/>
    <property type="match status" value="1"/>
</dbReference>
<evidence type="ECO:0000259" key="6">
    <source>
        <dbReference type="Pfam" id="PF02837"/>
    </source>
</evidence>
<dbReference type="InterPro" id="IPR006102">
    <property type="entry name" value="Ig-like_GH2"/>
</dbReference>
<dbReference type="InterPro" id="IPR006104">
    <property type="entry name" value="Glyco_hydro_2_N"/>
</dbReference>
<evidence type="ECO:0000313" key="8">
    <source>
        <dbReference type="Proteomes" id="UP000824179"/>
    </source>
</evidence>
<organism evidence="7 8">
    <name type="scientific">Candidatus Coproplasma stercoripullorum</name>
    <dbReference type="NCBI Taxonomy" id="2840751"/>
    <lineage>
        <taxon>Bacteria</taxon>
        <taxon>Bacillati</taxon>
        <taxon>Bacillota</taxon>
        <taxon>Clostridia</taxon>
        <taxon>Eubacteriales</taxon>
        <taxon>Candidatus Coproplasma</taxon>
    </lineage>
</organism>
<dbReference type="SUPFAM" id="SSF49303">
    <property type="entry name" value="beta-Galactosidase/glucuronidase domain"/>
    <property type="match status" value="1"/>
</dbReference>
<dbReference type="InterPro" id="IPR006101">
    <property type="entry name" value="Glyco_hydro_2"/>
</dbReference>
<evidence type="ECO:0000259" key="4">
    <source>
        <dbReference type="Pfam" id="PF00703"/>
    </source>
</evidence>
<feature type="domain" description="Glycoside hydrolase family 2 catalytic" evidence="5">
    <location>
        <begin position="248"/>
        <end position="533"/>
    </location>
</feature>
<name>A0A9D1AH57_9FIRM</name>
<dbReference type="GO" id="GO:0004553">
    <property type="term" value="F:hydrolase activity, hydrolyzing O-glycosyl compounds"/>
    <property type="evidence" value="ECO:0007669"/>
    <property type="project" value="InterPro"/>
</dbReference>
<dbReference type="Gene3D" id="2.60.40.10">
    <property type="entry name" value="Immunoglobulins"/>
    <property type="match status" value="2"/>
</dbReference>
<dbReference type="Pfam" id="PF02836">
    <property type="entry name" value="Glyco_hydro_2_C"/>
    <property type="match status" value="1"/>
</dbReference>
<sequence length="647" mass="74791">MRKVILFNEGWHFLMPGKDEQGVNLPHTWNGIDGQDGKNDFKRCKCTYKKSFPMPEVEEGGRCIFLFNAVNSEAEVFINGVLVCRHEGGYSAFCADVTDYLREDNLLTVTADNSPNRRVYPQRADFTFYGGIYRDVYMILVPRNHFAFGTDCAPPIKITSSVKGKNGSVKAEVHLCGEGEVKISVFDAQGNLVAQGVPGSEIAVPSVRLWNGRKDPYLYKVRAELYAGGKLYDCIEDYTGFRYFRVDTDKGFYLNGEYYILQGCCKHQDWPVVGNAVTREMQEEDIKLLYEMGATSVRLTHYQHDPYVYHLCDKYGIVVSTEIPYISEHMDTGDENAMQQMRELVRQNYNHPSIAFWLLSNEITIKKINEDTIKMHKKLNEFCHSEDPGRITTLTCYMVMNKHKKVAHITDVVSYNLYYGWYIPIYYWAGWTLDSFHRRYPETPVGLAEFGAEAMPNIHSKHPRAMDNSEEFQCIFHEHYIDIVRKRRYIWGTYVWLLADCGSDGRNQGGDAGKNHKGLVTFDRKIRKDAYYLYKAFWLDPQEQKFVHICGQRFKKRWGRTAEIKVYSNTSEVTLYNNGKLIAKKSGTGIFRFRIKLLPDNNIRAVADGCEDLCTFIKVKRPVKEYKLQVKSNGLSWEKVKEKKPKT</sequence>
<evidence type="ECO:0000256" key="2">
    <source>
        <dbReference type="ARBA" id="ARBA00022801"/>
    </source>
</evidence>
<dbReference type="Gene3D" id="3.20.20.80">
    <property type="entry name" value="Glycosidases"/>
    <property type="match status" value="1"/>
</dbReference>
<feature type="domain" description="Glycoside hydrolase family 2 immunoglobulin-like beta-sandwich" evidence="4">
    <location>
        <begin position="157"/>
        <end position="242"/>
    </location>
</feature>
<comment type="similarity">
    <text evidence="1">Belongs to the glycosyl hydrolase 2 family.</text>
</comment>
<dbReference type="SUPFAM" id="SSF49785">
    <property type="entry name" value="Galactose-binding domain-like"/>
    <property type="match status" value="1"/>
</dbReference>
<evidence type="ECO:0000256" key="1">
    <source>
        <dbReference type="ARBA" id="ARBA00007401"/>
    </source>
</evidence>
<dbReference type="InterPro" id="IPR051913">
    <property type="entry name" value="GH2_Domain-Containing"/>
</dbReference>
<evidence type="ECO:0000313" key="7">
    <source>
        <dbReference type="EMBL" id="HIR39818.1"/>
    </source>
</evidence>
<dbReference type="EMBL" id="DVHB01000093">
    <property type="protein sequence ID" value="HIR39818.1"/>
    <property type="molecule type" value="Genomic_DNA"/>
</dbReference>
<accession>A0A9D1AH57</accession>
<dbReference type="InterPro" id="IPR017853">
    <property type="entry name" value="GH"/>
</dbReference>
<dbReference type="InterPro" id="IPR036156">
    <property type="entry name" value="Beta-gal/glucu_dom_sf"/>
</dbReference>
<dbReference type="Pfam" id="PF02837">
    <property type="entry name" value="Glyco_hydro_2_N"/>
    <property type="match status" value="1"/>
</dbReference>
<reference evidence="7" key="1">
    <citation type="submission" date="2020-10" db="EMBL/GenBank/DDBJ databases">
        <authorList>
            <person name="Gilroy R."/>
        </authorList>
    </citation>
    <scope>NUCLEOTIDE SEQUENCE</scope>
    <source>
        <strain evidence="7">ChiW25-3613</strain>
    </source>
</reference>
<dbReference type="Proteomes" id="UP000824179">
    <property type="component" value="Unassembled WGS sequence"/>
</dbReference>
<feature type="domain" description="Glycosyl hydrolases family 2 sugar binding" evidence="6">
    <location>
        <begin position="45"/>
        <end position="141"/>
    </location>
</feature>
<protein>
    <submittedName>
        <fullName evidence="7">Glycoside hydrolase family 2 protein</fullName>
    </submittedName>
</protein>
<dbReference type="PANTHER" id="PTHR42732:SF1">
    <property type="entry name" value="BETA-MANNOSIDASE"/>
    <property type="match status" value="1"/>
</dbReference>
<dbReference type="InterPro" id="IPR008979">
    <property type="entry name" value="Galactose-bd-like_sf"/>
</dbReference>
<dbReference type="InterPro" id="IPR006103">
    <property type="entry name" value="Glyco_hydro_2_cat"/>
</dbReference>
<dbReference type="SUPFAM" id="SSF51445">
    <property type="entry name" value="(Trans)glycosidases"/>
    <property type="match status" value="1"/>
</dbReference>
<dbReference type="AlphaFoldDB" id="A0A9D1AH57"/>
<evidence type="ECO:0000259" key="5">
    <source>
        <dbReference type="Pfam" id="PF02836"/>
    </source>
</evidence>
<proteinExistence type="inferred from homology"/>
<reference evidence="7" key="2">
    <citation type="journal article" date="2021" name="PeerJ">
        <title>Extensive microbial diversity within the chicken gut microbiome revealed by metagenomics and culture.</title>
        <authorList>
            <person name="Gilroy R."/>
            <person name="Ravi A."/>
            <person name="Getino M."/>
            <person name="Pursley I."/>
            <person name="Horton D.L."/>
            <person name="Alikhan N.F."/>
            <person name="Baker D."/>
            <person name="Gharbi K."/>
            <person name="Hall N."/>
            <person name="Watson M."/>
            <person name="Adriaenssens E.M."/>
            <person name="Foster-Nyarko E."/>
            <person name="Jarju S."/>
            <person name="Secka A."/>
            <person name="Antonio M."/>
            <person name="Oren A."/>
            <person name="Chaudhuri R.R."/>
            <person name="La Ragione R."/>
            <person name="Hildebrand F."/>
            <person name="Pallen M.J."/>
        </authorList>
    </citation>
    <scope>NUCLEOTIDE SEQUENCE</scope>
    <source>
        <strain evidence="7">ChiW25-3613</strain>
    </source>
</reference>
<dbReference type="Pfam" id="PF00703">
    <property type="entry name" value="Glyco_hydro_2"/>
    <property type="match status" value="1"/>
</dbReference>
<dbReference type="Gene3D" id="2.60.120.260">
    <property type="entry name" value="Galactose-binding domain-like"/>
    <property type="match status" value="1"/>
</dbReference>
<dbReference type="InterPro" id="IPR013783">
    <property type="entry name" value="Ig-like_fold"/>
</dbReference>